<dbReference type="SUPFAM" id="SSF52540">
    <property type="entry name" value="P-loop containing nucleoside triphosphate hydrolases"/>
    <property type="match status" value="1"/>
</dbReference>
<evidence type="ECO:0000256" key="2">
    <source>
        <dbReference type="SAM" id="MobiDB-lite"/>
    </source>
</evidence>
<dbReference type="EMBL" id="BMQN01000036">
    <property type="protein sequence ID" value="GGS11532.1"/>
    <property type="molecule type" value="Genomic_DNA"/>
</dbReference>
<organism evidence="3 4">
    <name type="scientific">Deinococcus sedimenti</name>
    <dbReference type="NCBI Taxonomy" id="1867090"/>
    <lineage>
        <taxon>Bacteria</taxon>
        <taxon>Thermotogati</taxon>
        <taxon>Deinococcota</taxon>
        <taxon>Deinococci</taxon>
        <taxon>Deinococcales</taxon>
        <taxon>Deinococcaceae</taxon>
        <taxon>Deinococcus</taxon>
    </lineage>
</organism>
<dbReference type="PANTHER" id="PTHR47691:SF3">
    <property type="entry name" value="HTH-TYPE TRANSCRIPTIONAL REGULATOR RV0890C-RELATED"/>
    <property type="match status" value="1"/>
</dbReference>
<evidence type="ECO:0000256" key="1">
    <source>
        <dbReference type="SAM" id="Coils"/>
    </source>
</evidence>
<dbReference type="RefSeq" id="WP_189075059.1">
    <property type="nucleotide sequence ID" value="NZ_BMQN01000036.1"/>
</dbReference>
<name>A0ABQ2SAB2_9DEIO</name>
<feature type="coiled-coil region" evidence="1">
    <location>
        <begin position="762"/>
        <end position="789"/>
    </location>
</feature>
<accession>A0ABQ2SAB2</accession>
<gene>
    <name evidence="3" type="ORF">GCM10008960_41830</name>
</gene>
<dbReference type="InterPro" id="IPR011990">
    <property type="entry name" value="TPR-like_helical_dom_sf"/>
</dbReference>
<reference evidence="4" key="1">
    <citation type="journal article" date="2019" name="Int. J. Syst. Evol. Microbiol.">
        <title>The Global Catalogue of Microorganisms (GCM) 10K type strain sequencing project: providing services to taxonomists for standard genome sequencing and annotation.</title>
        <authorList>
            <consortium name="The Broad Institute Genomics Platform"/>
            <consortium name="The Broad Institute Genome Sequencing Center for Infectious Disease"/>
            <person name="Wu L."/>
            <person name="Ma J."/>
        </authorList>
    </citation>
    <scope>NUCLEOTIDE SEQUENCE [LARGE SCALE GENOMIC DNA]</scope>
    <source>
        <strain evidence="4">JCM 31405</strain>
    </source>
</reference>
<sequence length="987" mass="107614">MYLKTFGAAHLTGPRLPPQHLLFLAYLVAEGSASRTRLRALFWPHSTSAAASLRVLLSTLRRTAPGLVTERGDRLIVQCSSDLALLLEHIQAGRTSQATALYDGPFLADVSPSLFGAELEEWLIDTREAIAEQLWESLVHAAEHCAGQGRPADATRHAEAAWHLPGLPPRDGHDLQRLHRLLMLSGSPHASRVAREARELGLTVTGPPDQHGPTPVTVPSLPVDVTPFVGHQDRVADLARTLTDPAVRLLTLVGVGGAGKSRLAARVAHAVHQDTNWPVWWVPLEEARHPDDLLAQTALTLGATLLPGRPALDLVTTLLRDAPALIVFDQFEHLDAARIVGQLLERCPHLTVLVTSRHRLTLRAETAAELAGLDLNPPPGQPISDALSLFVSQAKRVRPAYRFTDADLDDSQAVCALLDGLPLAIELAASWTRVLPPREILAALQRDFGLLDTPLPDLPPRHRSMRVVLEQSWQRLTGREQQVLAALAVFHSGFTVPAAAAVADATLHDLQGLVDKSMLRVDVTGRFTRHPLIAQLAWQRLDGQLPLRDLVEARHAAYFQQRSDEGFHEMLSGHRQVEWRNWFHVEYPNLRAALSSAVRRDDVLTAAYLVRNLHREWTNRDLTPVALSTAHAILPALDGPAHVDARVWVLITAEAFSPARPDPDMDALRAARAAGSEHAVLCALYIREFRAYQQGDPAHPDLMTELCRAAERTGRPGTLAIALRRRASVALSQGDGRAARLDLHEALHLVGRLGTTFIQADLRLLLGQVQALQGEYAAAEQSLRSATQMFSILGFRPDASTCMSLLALVHLFRHGPPRPADAAPGAQAWCDQADETFNPQARYTVRDNMNARGFLLTGPDPDAAREWFGRDLQGAQTFGNRQGELLARVGLGYLALRQRHWAEAGDHFTDVVQTSSVLGGHVPARWLALHGLTRVHLGLGDRRSARSVREAAQQLEAGLGGVLPKWSGAAPAPRGGQGDNGGTHSSG</sequence>
<evidence type="ECO:0000313" key="3">
    <source>
        <dbReference type="EMBL" id="GGS11532.1"/>
    </source>
</evidence>
<comment type="caution">
    <text evidence="3">The sequence shown here is derived from an EMBL/GenBank/DDBJ whole genome shotgun (WGS) entry which is preliminary data.</text>
</comment>
<protein>
    <submittedName>
        <fullName evidence="3">Transcriptional activator</fullName>
    </submittedName>
</protein>
<proteinExistence type="predicted"/>
<dbReference type="Gene3D" id="1.25.40.10">
    <property type="entry name" value="Tetratricopeptide repeat domain"/>
    <property type="match status" value="2"/>
</dbReference>
<dbReference type="Gene3D" id="3.40.50.300">
    <property type="entry name" value="P-loop containing nucleotide triphosphate hydrolases"/>
    <property type="match status" value="1"/>
</dbReference>
<dbReference type="PANTHER" id="PTHR47691">
    <property type="entry name" value="REGULATOR-RELATED"/>
    <property type="match status" value="1"/>
</dbReference>
<feature type="region of interest" description="Disordered" evidence="2">
    <location>
        <begin position="962"/>
        <end position="987"/>
    </location>
</feature>
<dbReference type="InterPro" id="IPR027417">
    <property type="entry name" value="P-loop_NTPase"/>
</dbReference>
<evidence type="ECO:0000313" key="4">
    <source>
        <dbReference type="Proteomes" id="UP000644548"/>
    </source>
</evidence>
<dbReference type="SUPFAM" id="SSF48452">
    <property type="entry name" value="TPR-like"/>
    <property type="match status" value="1"/>
</dbReference>
<dbReference type="Proteomes" id="UP000644548">
    <property type="component" value="Unassembled WGS sequence"/>
</dbReference>
<keyword evidence="4" id="KW-1185">Reference proteome</keyword>
<keyword evidence="1" id="KW-0175">Coiled coil</keyword>